<evidence type="ECO:0000256" key="1">
    <source>
        <dbReference type="SAM" id="MobiDB-lite"/>
    </source>
</evidence>
<organism>
    <name type="scientific">Serpula lacrymans var. lacrymans (strain S7.9)</name>
    <name type="common">Dry rot fungus</name>
    <dbReference type="NCBI Taxonomy" id="578457"/>
    <lineage>
        <taxon>Eukaryota</taxon>
        <taxon>Fungi</taxon>
        <taxon>Dikarya</taxon>
        <taxon>Basidiomycota</taxon>
        <taxon>Agaricomycotina</taxon>
        <taxon>Agaricomycetes</taxon>
        <taxon>Agaricomycetidae</taxon>
        <taxon>Boletales</taxon>
        <taxon>Coniophorineae</taxon>
        <taxon>Serpulaceae</taxon>
        <taxon>Serpula</taxon>
    </lineage>
</organism>
<protein>
    <submittedName>
        <fullName evidence="2">Uncharacterized protein</fullName>
    </submittedName>
</protein>
<dbReference type="RefSeq" id="XP_007321041.1">
    <property type="nucleotide sequence ID" value="XM_007320979.1"/>
</dbReference>
<gene>
    <name evidence="2" type="ORF">SERLADRAFT_440525</name>
</gene>
<dbReference type="AlphaFoldDB" id="F8P2X1"/>
<dbReference type="KEGG" id="sla:SERLADRAFT_440525"/>
<accession>F8P2X1</accession>
<dbReference type="EMBL" id="GL945437">
    <property type="protein sequence ID" value="EGO22503.1"/>
    <property type="molecule type" value="Genomic_DNA"/>
</dbReference>
<feature type="compositionally biased region" description="Polar residues" evidence="1">
    <location>
        <begin position="86"/>
        <end position="96"/>
    </location>
</feature>
<dbReference type="GeneID" id="18815378"/>
<dbReference type="HOGENOM" id="CLU_2251684_0_0_1"/>
<feature type="region of interest" description="Disordered" evidence="1">
    <location>
        <begin position="83"/>
        <end position="104"/>
    </location>
</feature>
<reference evidence="2" key="1">
    <citation type="submission" date="2011-04" db="EMBL/GenBank/DDBJ databases">
        <title>Evolution of plant cell wall degrading machinery underlies the functional diversity of forest fungi.</title>
        <authorList>
            <consortium name="US DOE Joint Genome Institute (JGI-PGF)"/>
            <person name="Eastwood D.C."/>
            <person name="Floudas D."/>
            <person name="Binder M."/>
            <person name="Majcherczyk A."/>
            <person name="Schneider P."/>
            <person name="Aerts A."/>
            <person name="Asiegbu F.O."/>
            <person name="Baker S.E."/>
            <person name="Barry K."/>
            <person name="Bendiksby M."/>
            <person name="Blumentritt M."/>
            <person name="Coutinho P.M."/>
            <person name="Cullen D."/>
            <person name="Cullen D."/>
            <person name="Gathman A."/>
            <person name="Goodell B."/>
            <person name="Henrissat B."/>
            <person name="Ihrmark K."/>
            <person name="Kauserud H."/>
            <person name="Kohler A."/>
            <person name="LaButti K."/>
            <person name="Lapidus A."/>
            <person name="Lavin J.L."/>
            <person name="Lee Y.-H."/>
            <person name="Lindquist E."/>
            <person name="Lilly W."/>
            <person name="Lucas S."/>
            <person name="Morin E."/>
            <person name="Murat C."/>
            <person name="Oguiza J.A."/>
            <person name="Park J."/>
            <person name="Pisabarro A.G."/>
            <person name="Riley R."/>
            <person name="Rosling A."/>
            <person name="Salamov A."/>
            <person name="Schmidt O."/>
            <person name="Schmutz J."/>
            <person name="Skrede I."/>
            <person name="Stenlid J."/>
            <person name="Wiebenga A."/>
            <person name="Xie X."/>
            <person name="Kues U."/>
            <person name="Hibbett D.S."/>
            <person name="Hoffmeister D."/>
            <person name="Hogberg N."/>
            <person name="Martin F."/>
            <person name="Grigoriev I.V."/>
            <person name="Watkinson S.C."/>
        </authorList>
    </citation>
    <scope>NUCLEOTIDE SEQUENCE</scope>
    <source>
        <strain evidence="2">S7.9</strain>
    </source>
</reference>
<name>F8P2X1_SERL9</name>
<dbReference type="Proteomes" id="UP000008064">
    <property type="component" value="Unassembled WGS sequence"/>
</dbReference>
<sequence>MSVENLWGGAMCIRGEVSPWVQAEEARTTNGDTLMGKSPIAQESDCLLKAFNTIAAQAHVQLGINILRKSGALGALAKYTSLPHPASQTPTSTHKNPNGFAILG</sequence>
<proteinExistence type="predicted"/>
<evidence type="ECO:0000313" key="2">
    <source>
        <dbReference type="EMBL" id="EGO22503.1"/>
    </source>
</evidence>